<evidence type="ECO:0000313" key="6">
    <source>
        <dbReference type="EMBL" id="MDQ9071716.1"/>
    </source>
</evidence>
<dbReference type="GO" id="GO:0003677">
    <property type="term" value="F:DNA binding"/>
    <property type="evidence" value="ECO:0007669"/>
    <property type="project" value="UniProtKB-KW"/>
</dbReference>
<dbReference type="Gene3D" id="3.40.190.290">
    <property type="match status" value="1"/>
</dbReference>
<evidence type="ECO:0000256" key="3">
    <source>
        <dbReference type="ARBA" id="ARBA00023125"/>
    </source>
</evidence>
<reference evidence="6" key="1">
    <citation type="submission" date="2023-08" db="EMBL/GenBank/DDBJ databases">
        <title>Emergence of clinically-relevant ST2 carbapenem-resistant Acinetobacter baumannii strains in hospital sewages in Zhejiang, East of China.</title>
        <authorList>
            <person name="Kaichao C."/>
            <person name="Zhang R."/>
        </authorList>
    </citation>
    <scope>NUCLEOTIDE SEQUENCE</scope>
    <source>
        <strain evidence="6">M-SY-60</strain>
    </source>
</reference>
<evidence type="ECO:0000256" key="2">
    <source>
        <dbReference type="ARBA" id="ARBA00023015"/>
    </source>
</evidence>
<proteinExistence type="inferred from homology"/>
<keyword evidence="3" id="KW-0238">DNA-binding</keyword>
<feature type="domain" description="HTH lysR-type" evidence="5">
    <location>
        <begin position="2"/>
        <end position="58"/>
    </location>
</feature>
<name>A0AAW8JKA9_9GAMM</name>
<dbReference type="Gene3D" id="1.10.10.10">
    <property type="entry name" value="Winged helix-like DNA-binding domain superfamily/Winged helix DNA-binding domain"/>
    <property type="match status" value="1"/>
</dbReference>
<dbReference type="SUPFAM" id="SSF53850">
    <property type="entry name" value="Periplasmic binding protein-like II"/>
    <property type="match status" value="1"/>
</dbReference>
<organism evidence="6 7">
    <name type="scientific">Acinetobacter gerneri</name>
    <dbReference type="NCBI Taxonomy" id="202952"/>
    <lineage>
        <taxon>Bacteria</taxon>
        <taxon>Pseudomonadati</taxon>
        <taxon>Pseudomonadota</taxon>
        <taxon>Gammaproteobacteria</taxon>
        <taxon>Moraxellales</taxon>
        <taxon>Moraxellaceae</taxon>
        <taxon>Acinetobacter</taxon>
    </lineage>
</organism>
<dbReference type="InterPro" id="IPR000847">
    <property type="entry name" value="LysR_HTH_N"/>
</dbReference>
<evidence type="ECO:0000259" key="5">
    <source>
        <dbReference type="PROSITE" id="PS50931"/>
    </source>
</evidence>
<comment type="similarity">
    <text evidence="1">Belongs to the LysR transcriptional regulatory family.</text>
</comment>
<dbReference type="PROSITE" id="PS50931">
    <property type="entry name" value="HTH_LYSR"/>
    <property type="match status" value="1"/>
</dbReference>
<sequence>MLDSKQCEAFFAVAETGSFDLASEQLCITASAVTQRVQALEKNLGQILLIRARPCSLTKAGMEVLAFLRHARLLEQNLLQNLHGEIDSNFYTVSIASNADSLATWLLPALSEILIKERIVLDIKLDDQSHTYSLLEKGIVNACISIEPKAMTGCRSIFLGSMQYKMLATPIFIEKYFKSGISHEQLKQTPAIIFNDKDQIHFDAILKLFGLVKGTYPCSFIPSSDSFVSAIEQSLGYGMIPTIQVQSAIASGKLVEILPEACINIPLYWHHWNKQTAKLDQLTKHLLLQAKKLLF</sequence>
<dbReference type="Pfam" id="PF00126">
    <property type="entry name" value="HTH_1"/>
    <property type="match status" value="1"/>
</dbReference>
<dbReference type="InterPro" id="IPR036390">
    <property type="entry name" value="WH_DNA-bd_sf"/>
</dbReference>
<keyword evidence="2" id="KW-0805">Transcription regulation</keyword>
<dbReference type="PANTHER" id="PTHR30579:SF2">
    <property type="entry name" value="HTH-TYPE TRANSCRIPTIONAL REGULATOR ARGP"/>
    <property type="match status" value="1"/>
</dbReference>
<dbReference type="AlphaFoldDB" id="A0AAW8JKA9"/>
<dbReference type="Proteomes" id="UP001243195">
    <property type="component" value="Unassembled WGS sequence"/>
</dbReference>
<dbReference type="RefSeq" id="WP_308956176.1">
    <property type="nucleotide sequence ID" value="NZ_JAVICY010000012.1"/>
</dbReference>
<comment type="caution">
    <text evidence="6">The sequence shown here is derived from an EMBL/GenBank/DDBJ whole genome shotgun (WGS) entry which is preliminary data.</text>
</comment>
<dbReference type="PANTHER" id="PTHR30579">
    <property type="entry name" value="TRANSCRIPTIONAL REGULATOR"/>
    <property type="match status" value="1"/>
</dbReference>
<dbReference type="InterPro" id="IPR005119">
    <property type="entry name" value="LysR_subst-bd"/>
</dbReference>
<dbReference type="GO" id="GO:0003700">
    <property type="term" value="F:DNA-binding transcription factor activity"/>
    <property type="evidence" value="ECO:0007669"/>
    <property type="project" value="InterPro"/>
</dbReference>
<keyword evidence="4" id="KW-0804">Transcription</keyword>
<dbReference type="NCBIfam" id="TIGR03298">
    <property type="entry name" value="argP"/>
    <property type="match status" value="1"/>
</dbReference>
<dbReference type="SUPFAM" id="SSF46785">
    <property type="entry name" value="Winged helix' DNA-binding domain"/>
    <property type="match status" value="1"/>
</dbReference>
<dbReference type="InterPro" id="IPR036388">
    <property type="entry name" value="WH-like_DNA-bd_sf"/>
</dbReference>
<accession>A0AAW8JKA9</accession>
<evidence type="ECO:0000256" key="4">
    <source>
        <dbReference type="ARBA" id="ARBA00023163"/>
    </source>
</evidence>
<dbReference type="NCBIfam" id="NF002964">
    <property type="entry name" value="PRK03635.1"/>
    <property type="match status" value="1"/>
</dbReference>
<evidence type="ECO:0000256" key="1">
    <source>
        <dbReference type="ARBA" id="ARBA00009437"/>
    </source>
</evidence>
<protein>
    <submittedName>
        <fullName evidence="6">LysR family transcriptional regulator ArgP</fullName>
    </submittedName>
</protein>
<dbReference type="InterPro" id="IPR017685">
    <property type="entry name" value="ArgP"/>
</dbReference>
<dbReference type="NCBIfam" id="NF009888">
    <property type="entry name" value="PRK13348.1"/>
    <property type="match status" value="1"/>
</dbReference>
<evidence type="ECO:0000313" key="7">
    <source>
        <dbReference type="Proteomes" id="UP001243195"/>
    </source>
</evidence>
<dbReference type="InterPro" id="IPR050176">
    <property type="entry name" value="LTTR"/>
</dbReference>
<gene>
    <name evidence="6" type="ORF">RFH51_09615</name>
</gene>
<dbReference type="Pfam" id="PF03466">
    <property type="entry name" value="LysR_substrate"/>
    <property type="match status" value="1"/>
</dbReference>
<dbReference type="EMBL" id="JAVIDA010000011">
    <property type="protein sequence ID" value="MDQ9071716.1"/>
    <property type="molecule type" value="Genomic_DNA"/>
</dbReference>